<dbReference type="InterPro" id="IPR050209">
    <property type="entry name" value="Rab_GTPases_membrane_traffic"/>
</dbReference>
<dbReference type="Pfam" id="PF00071">
    <property type="entry name" value="Ras"/>
    <property type="match status" value="1"/>
</dbReference>
<dbReference type="Proteomes" id="UP000541154">
    <property type="component" value="Unassembled WGS sequence"/>
</dbReference>
<feature type="region of interest" description="Disordered" evidence="2">
    <location>
        <begin position="23"/>
        <end position="83"/>
    </location>
</feature>
<protein>
    <submittedName>
        <fullName evidence="3">Uncharacterized protein</fullName>
    </submittedName>
</protein>
<dbReference type="InterPro" id="IPR005225">
    <property type="entry name" value="Small_GTP-bd"/>
</dbReference>
<gene>
    <name evidence="3" type="ORF">ETB97_009973</name>
</gene>
<feature type="region of interest" description="Disordered" evidence="2">
    <location>
        <begin position="115"/>
        <end position="144"/>
    </location>
</feature>
<comment type="caution">
    <text evidence="3">The sequence shown here is derived from an EMBL/GenBank/DDBJ whole genome shotgun (WGS) entry which is preliminary data.</text>
</comment>
<feature type="region of interest" description="Disordered" evidence="2">
    <location>
        <begin position="373"/>
        <end position="397"/>
    </location>
</feature>
<feature type="compositionally biased region" description="Low complexity" evidence="2">
    <location>
        <begin position="192"/>
        <end position="201"/>
    </location>
</feature>
<organism evidence="3 4">
    <name type="scientific">Petromyces alliaceus</name>
    <name type="common">Aspergillus alliaceus</name>
    <dbReference type="NCBI Taxonomy" id="209559"/>
    <lineage>
        <taxon>Eukaryota</taxon>
        <taxon>Fungi</taxon>
        <taxon>Dikarya</taxon>
        <taxon>Ascomycota</taxon>
        <taxon>Pezizomycotina</taxon>
        <taxon>Eurotiomycetes</taxon>
        <taxon>Eurotiomycetidae</taxon>
        <taxon>Eurotiales</taxon>
        <taxon>Aspergillaceae</taxon>
        <taxon>Aspergillus</taxon>
        <taxon>Aspergillus subgen. Circumdati</taxon>
    </lineage>
</organism>
<evidence type="ECO:0000256" key="2">
    <source>
        <dbReference type="SAM" id="MobiDB-lite"/>
    </source>
</evidence>
<feature type="region of interest" description="Disordered" evidence="2">
    <location>
        <begin position="437"/>
        <end position="474"/>
    </location>
</feature>
<dbReference type="SMART" id="SM00173">
    <property type="entry name" value="RAS"/>
    <property type="match status" value="1"/>
</dbReference>
<feature type="compositionally biased region" description="Basic and acidic residues" evidence="2">
    <location>
        <begin position="167"/>
        <end position="183"/>
    </location>
</feature>
<feature type="compositionally biased region" description="Polar residues" evidence="2">
    <location>
        <begin position="455"/>
        <end position="473"/>
    </location>
</feature>
<feature type="compositionally biased region" description="Basic and acidic residues" evidence="2">
    <location>
        <begin position="317"/>
        <end position="326"/>
    </location>
</feature>
<dbReference type="PROSITE" id="PS51421">
    <property type="entry name" value="RAS"/>
    <property type="match status" value="1"/>
</dbReference>
<feature type="region of interest" description="Disordered" evidence="2">
    <location>
        <begin position="988"/>
        <end position="1021"/>
    </location>
</feature>
<accession>A0A8H6AF81</accession>
<dbReference type="SMART" id="SM00175">
    <property type="entry name" value="RAB"/>
    <property type="match status" value="1"/>
</dbReference>
<dbReference type="EMBL" id="SPNV01000005">
    <property type="protein sequence ID" value="KAF5866814.1"/>
    <property type="molecule type" value="Genomic_DNA"/>
</dbReference>
<dbReference type="InterPro" id="IPR027417">
    <property type="entry name" value="P-loop_NTPase"/>
</dbReference>
<dbReference type="SMART" id="SM00174">
    <property type="entry name" value="RHO"/>
    <property type="match status" value="1"/>
</dbReference>
<feature type="compositionally biased region" description="Low complexity" evidence="2">
    <location>
        <begin position="209"/>
        <end position="218"/>
    </location>
</feature>
<dbReference type="SUPFAM" id="SSF52540">
    <property type="entry name" value="P-loop containing nucleoside triphosphate hydrolases"/>
    <property type="match status" value="1"/>
</dbReference>
<feature type="region of interest" description="Disordered" evidence="2">
    <location>
        <begin position="550"/>
        <end position="576"/>
    </location>
</feature>
<dbReference type="GO" id="GO:0003924">
    <property type="term" value="F:GTPase activity"/>
    <property type="evidence" value="ECO:0007669"/>
    <property type="project" value="InterPro"/>
</dbReference>
<dbReference type="PANTHER" id="PTHR47979">
    <property type="entry name" value="DRAB11-RELATED"/>
    <property type="match status" value="1"/>
</dbReference>
<feature type="compositionally biased region" description="Polar residues" evidence="2">
    <location>
        <begin position="280"/>
        <end position="316"/>
    </location>
</feature>
<reference evidence="3 4" key="1">
    <citation type="submission" date="2019-04" db="EMBL/GenBank/DDBJ databases">
        <title>Aspergillus burnettii sp. nov., novel species from soil in southeast Queensland.</title>
        <authorList>
            <person name="Gilchrist C.L.M."/>
            <person name="Pitt J.I."/>
            <person name="Lange L."/>
            <person name="Lacey H.J."/>
            <person name="Vuong D."/>
            <person name="Midgley D.J."/>
            <person name="Greenfield P."/>
            <person name="Bradbury M."/>
            <person name="Lacey E."/>
            <person name="Busk P.K."/>
            <person name="Pilgaard B."/>
            <person name="Chooi Y.H."/>
            <person name="Piggott A.M."/>
        </authorList>
    </citation>
    <scope>NUCLEOTIDE SEQUENCE [LARGE SCALE GENOMIC DNA]</scope>
    <source>
        <strain evidence="3 4">FRR 5400</strain>
    </source>
</reference>
<feature type="compositionally biased region" description="Polar residues" evidence="2">
    <location>
        <begin position="255"/>
        <end position="264"/>
    </location>
</feature>
<keyword evidence="4" id="KW-1185">Reference proteome</keyword>
<evidence type="ECO:0000256" key="1">
    <source>
        <dbReference type="ARBA" id="ARBA00006270"/>
    </source>
</evidence>
<feature type="compositionally biased region" description="Polar residues" evidence="2">
    <location>
        <begin position="33"/>
        <end position="70"/>
    </location>
</feature>
<feature type="region of interest" description="Disordered" evidence="2">
    <location>
        <begin position="598"/>
        <end position="697"/>
    </location>
</feature>
<evidence type="ECO:0000313" key="4">
    <source>
        <dbReference type="Proteomes" id="UP000541154"/>
    </source>
</evidence>
<feature type="compositionally biased region" description="Basic and acidic residues" evidence="2">
    <location>
        <begin position="628"/>
        <end position="648"/>
    </location>
</feature>
<comment type="similarity">
    <text evidence="1">Belongs to the small GTPase superfamily. Rab family.</text>
</comment>
<dbReference type="NCBIfam" id="TIGR00231">
    <property type="entry name" value="small_GTP"/>
    <property type="match status" value="1"/>
</dbReference>
<proteinExistence type="inferred from homology"/>
<dbReference type="PROSITE" id="PS51419">
    <property type="entry name" value="RAB"/>
    <property type="match status" value="1"/>
</dbReference>
<feature type="compositionally biased region" description="Polar residues" evidence="2">
    <location>
        <begin position="602"/>
        <end position="627"/>
    </location>
</feature>
<dbReference type="GO" id="GO:0005525">
    <property type="term" value="F:GTP binding"/>
    <property type="evidence" value="ECO:0007669"/>
    <property type="project" value="InterPro"/>
</dbReference>
<name>A0A8H6AF81_PETAA</name>
<sequence>MNQSNQSTRPRRSSLTQHLQRILRIDGPGNRHCTGSQVLSDAGSTPTPQQRKSAQRAQAHPSSHNVNTEPSHVHTKKHISYSDTPLGSKPVLISEEQSESLPISPAYEIFRHELHTSSKPEETSNISDICVSPTRASNDTQRKERRATLRLDAERLELEKKLMKLEQADSTKDYSSLRREPRRLAKKQPFGSSSRASSVSADESRTTKRFSSIFSSSRRSSRSRSRSSSFNEGDKVSPRHHSVGPGEISKPSPGAQPTTPSLSMTLPERFGTAISKELAVQSNPLLPNYTPSSQPQKPSNSDVATTAVNGPGSSNDLNKDERDTSHRPGPRKLGQEATEEAISISISDVQGPDPPAELDRLSFAAALNLGQRASDKTQPLGRLSQPASPQNAASRVENSCELGTVGPKRAPASNIPSNTNYPKVRNSLTAFQTATPRRAPIRNPPGKIQGRHRGFTSSPLSGFPRTNSTTLSSPDAVPAELKSAGFDGICRTEPSASSKITVPLNTNIPYSVSSLRLSSGNDREDVQASSGPFEVANKYKGVPRNRLVNDPRLKKNKSRPCFSQTIPNSRSKGLPVLSHISDQGVQHATDPEKLLYYESPNGAFTNDSHSLPSRPTSLGKRSTAQTTSERKEISPYRRIPDPRSREMSSPRSDPTNVLDHKLGQSVVSLSTSTSHEPESEEYNTADEAASSVSESRGECIPAKHLENFSASTGVSNSSNKEMSSELHRASQAVDPNRAALQLRQAVESAKKLQQDQLVAKLFVICCHCKFWHDMPPEMYARLAFPTKSSAHTGHSHPIPLIPKSMPNDQASAKTTAGALLGPSVQLSATRQESTSALRPMAQLPGPVELESMYDYLAKVILLGPSGAGKSCVLHRFVKNEWRVLSSQTIGVEFSSRIVKLGTGSRRTRIKLQLWDTAGTERFRSVSRSYYRGAAGAILIYDLSSHASFASLSTFLMDARALASPNLTVLLAGNKTDLTCDSMLHCDTIEDGTRPPPTPSSTSSKRSSFAFDSGGGSVRSTSHLMTGTRMTATYAPHGREVGFEESSWWAAKSNIPVAVEISALTGEGVEELFNRLARIILTKIELGEIDPDDPQSGIQYGDGDGGLYGHGTSDGSSVRSRIAFDESAVQLHNRNPRRNTSKWTSSMREWEDVFRLSGSHNKNGEGCC</sequence>
<feature type="compositionally biased region" description="Polar residues" evidence="2">
    <location>
        <begin position="385"/>
        <end position="397"/>
    </location>
</feature>
<feature type="region of interest" description="Disordered" evidence="2">
    <location>
        <begin position="167"/>
        <end position="338"/>
    </location>
</feature>
<feature type="compositionally biased region" description="Polar residues" evidence="2">
    <location>
        <begin position="414"/>
        <end position="423"/>
    </location>
</feature>
<dbReference type="AlphaFoldDB" id="A0A8H6AF81"/>
<dbReference type="PRINTS" id="PR00449">
    <property type="entry name" value="RASTRNSFRMNG"/>
</dbReference>
<feature type="region of interest" description="Disordered" evidence="2">
    <location>
        <begin position="404"/>
        <end position="423"/>
    </location>
</feature>
<evidence type="ECO:0000313" key="3">
    <source>
        <dbReference type="EMBL" id="KAF5866814.1"/>
    </source>
</evidence>
<dbReference type="InterPro" id="IPR001806">
    <property type="entry name" value="Small_GTPase"/>
</dbReference>
<dbReference type="Gene3D" id="3.40.50.300">
    <property type="entry name" value="P-loop containing nucleotide triphosphate hydrolases"/>
    <property type="match status" value="1"/>
</dbReference>
<feature type="compositionally biased region" description="Polar residues" evidence="2">
    <location>
        <begin position="561"/>
        <end position="571"/>
    </location>
</feature>